<dbReference type="Proteomes" id="UP001064933">
    <property type="component" value="Chromosome"/>
</dbReference>
<dbReference type="InterPro" id="IPR007848">
    <property type="entry name" value="Small_mtfrase_dom"/>
</dbReference>
<dbReference type="Gene3D" id="3.40.50.150">
    <property type="entry name" value="Vaccinia Virus protein VP39"/>
    <property type="match status" value="1"/>
</dbReference>
<dbReference type="EMBL" id="CP104562">
    <property type="protein sequence ID" value="UXH76292.1"/>
    <property type="molecule type" value="Genomic_DNA"/>
</dbReference>
<organism evidence="5 6">
    <name type="scientific">Roseateles amylovorans</name>
    <dbReference type="NCBI Taxonomy" id="2978473"/>
    <lineage>
        <taxon>Bacteria</taxon>
        <taxon>Pseudomonadati</taxon>
        <taxon>Pseudomonadota</taxon>
        <taxon>Betaproteobacteria</taxon>
        <taxon>Burkholderiales</taxon>
        <taxon>Sphaerotilaceae</taxon>
        <taxon>Roseateles</taxon>
    </lineage>
</organism>
<dbReference type="PANTHER" id="PTHR45875:SF1">
    <property type="entry name" value="METHYLTRANSFERASE N6AMT1"/>
    <property type="match status" value="1"/>
</dbReference>
<feature type="domain" description="Methyltransferase small" evidence="4">
    <location>
        <begin position="13"/>
        <end position="101"/>
    </location>
</feature>
<dbReference type="InterPro" id="IPR029063">
    <property type="entry name" value="SAM-dependent_MTases_sf"/>
</dbReference>
<proteinExistence type="predicted"/>
<evidence type="ECO:0000259" key="4">
    <source>
        <dbReference type="Pfam" id="PF05175"/>
    </source>
</evidence>
<dbReference type="RefSeq" id="WP_261756024.1">
    <property type="nucleotide sequence ID" value="NZ_CP104562.2"/>
</dbReference>
<dbReference type="InterPro" id="IPR052190">
    <property type="entry name" value="Euk-Arch_PrmC-MTase"/>
</dbReference>
<sequence length="227" mass="24959">MTDEDVFRPSEYTAALLRQLRLRPPCTGRVLEIGTGSGVVLAALAAQGAREVVGVDIEPEAVRRTQALLQAQAVAHATVRCGDLWTPLAGERFDLVVFNPPQLPVRDDGVAGHRLRTWSDGGPHGRDVLDRFLDGLRDHLAPQASALITHSSFVGLDLTLERLRDRGLRAEVAQTVSVPVPAWKLRLLPPRWLERHLGQSLHSVGPYVFCDFQVIEIRHADAATLAR</sequence>
<keyword evidence="3" id="KW-0949">S-adenosyl-L-methionine</keyword>
<protein>
    <submittedName>
        <fullName evidence="5">Methyltransferase</fullName>
    </submittedName>
</protein>
<dbReference type="PANTHER" id="PTHR45875">
    <property type="entry name" value="METHYLTRANSFERASE N6AMT1"/>
    <property type="match status" value="1"/>
</dbReference>
<name>A0ABY6AUE6_9BURK</name>
<dbReference type="InterPro" id="IPR004557">
    <property type="entry name" value="PrmC-related"/>
</dbReference>
<dbReference type="GO" id="GO:0032259">
    <property type="term" value="P:methylation"/>
    <property type="evidence" value="ECO:0007669"/>
    <property type="project" value="UniProtKB-KW"/>
</dbReference>
<evidence type="ECO:0000313" key="5">
    <source>
        <dbReference type="EMBL" id="UXH76292.1"/>
    </source>
</evidence>
<keyword evidence="1 5" id="KW-0489">Methyltransferase</keyword>
<evidence type="ECO:0000256" key="3">
    <source>
        <dbReference type="ARBA" id="ARBA00022691"/>
    </source>
</evidence>
<keyword evidence="6" id="KW-1185">Reference proteome</keyword>
<accession>A0ABY6AUE6</accession>
<gene>
    <name evidence="5" type="ORF">N4261_14585</name>
</gene>
<dbReference type="CDD" id="cd02440">
    <property type="entry name" value="AdoMet_MTases"/>
    <property type="match status" value="1"/>
</dbReference>
<evidence type="ECO:0000313" key="6">
    <source>
        <dbReference type="Proteomes" id="UP001064933"/>
    </source>
</evidence>
<keyword evidence="2" id="KW-0808">Transferase</keyword>
<dbReference type="SUPFAM" id="SSF53335">
    <property type="entry name" value="S-adenosyl-L-methionine-dependent methyltransferases"/>
    <property type="match status" value="1"/>
</dbReference>
<dbReference type="GO" id="GO:0008168">
    <property type="term" value="F:methyltransferase activity"/>
    <property type="evidence" value="ECO:0007669"/>
    <property type="project" value="UniProtKB-KW"/>
</dbReference>
<dbReference type="Pfam" id="PF05175">
    <property type="entry name" value="MTS"/>
    <property type="match status" value="1"/>
</dbReference>
<dbReference type="NCBIfam" id="TIGR00537">
    <property type="entry name" value="hemK_rel_arch"/>
    <property type="match status" value="1"/>
</dbReference>
<evidence type="ECO:0000256" key="1">
    <source>
        <dbReference type="ARBA" id="ARBA00022603"/>
    </source>
</evidence>
<reference evidence="5" key="1">
    <citation type="submission" date="2022-10" db="EMBL/GenBank/DDBJ databases">
        <title>Characterization and whole genome sequencing of a new Roseateles species, isolated from fresh water.</title>
        <authorList>
            <person name="Guliayeva D.Y."/>
            <person name="Akhremchuk A.E."/>
            <person name="Sikolenko M.A."/>
            <person name="Valentovich L.N."/>
            <person name="Sidarenka A.V."/>
        </authorList>
    </citation>
    <scope>NUCLEOTIDE SEQUENCE</scope>
    <source>
        <strain evidence="5">BIM B-1768</strain>
    </source>
</reference>
<evidence type="ECO:0000256" key="2">
    <source>
        <dbReference type="ARBA" id="ARBA00022679"/>
    </source>
</evidence>